<dbReference type="Pfam" id="PF00293">
    <property type="entry name" value="NUDIX"/>
    <property type="match status" value="1"/>
</dbReference>
<organism evidence="2 4">
    <name type="scientific">Halorubrum ejinorense</name>
    <dbReference type="NCBI Taxonomy" id="425309"/>
    <lineage>
        <taxon>Archaea</taxon>
        <taxon>Methanobacteriati</taxon>
        <taxon>Methanobacteriota</taxon>
        <taxon>Stenosarchaea group</taxon>
        <taxon>Halobacteria</taxon>
        <taxon>Halobacteriales</taxon>
        <taxon>Haloferacaceae</taxon>
        <taxon>Halorubrum</taxon>
    </lineage>
</organism>
<gene>
    <name evidence="3" type="ORF">ABNG02_03185</name>
    <name evidence="2" type="ORF">GCM10008994_30120</name>
</gene>
<evidence type="ECO:0000313" key="2">
    <source>
        <dbReference type="EMBL" id="GAA0553093.1"/>
    </source>
</evidence>
<name>A0AAV3SVH2_9EURY</name>
<reference evidence="2" key="2">
    <citation type="submission" date="2023-12" db="EMBL/GenBank/DDBJ databases">
        <authorList>
            <person name="Sun Q."/>
            <person name="Inoue M."/>
        </authorList>
    </citation>
    <scope>NUCLEOTIDE SEQUENCE</scope>
    <source>
        <strain evidence="2">JCM 14265</strain>
    </source>
</reference>
<dbReference type="AlphaFoldDB" id="A0AAV3SVH2"/>
<sequence length="151" mass="17839">MDVHDEYIPEELFSQFISRMPQICVELIFESEEGILVAKRDIEPSIWFWPGSRLYKGEKLEDAAHRIAEEELGIEVHIIDQYGPYAHFWTDSPTRGSPSRHTVNSVFHVEPARAEYDIVLDEQHSQYRFLTEVEDDLHEYVRLYLEDNDLL</sequence>
<dbReference type="InterPro" id="IPR000086">
    <property type="entry name" value="NUDIX_hydrolase_dom"/>
</dbReference>
<dbReference type="Proteomes" id="UP001501425">
    <property type="component" value="Unassembled WGS sequence"/>
</dbReference>
<dbReference type="RefSeq" id="WP_343780476.1">
    <property type="nucleotide sequence ID" value="NZ_BAAADQ010000015.1"/>
</dbReference>
<reference evidence="3 5" key="3">
    <citation type="submission" date="2024-06" db="EMBL/GenBank/DDBJ databases">
        <title>Halorubrum miltondacostae sp. nov., a potential PHA producer isolated from an inland solar saltern in Rio Maior, Portugal.</title>
        <authorList>
            <person name="Albuquerque L."/>
            <person name="Viver T."/>
            <person name="Barroso C."/>
            <person name="Claudino R."/>
            <person name="Galvan M."/>
            <person name="Simoes G."/>
            <person name="Lobo Da Cunha A."/>
            <person name="Egas C."/>
        </authorList>
    </citation>
    <scope>NUCLEOTIDE SEQUENCE [LARGE SCALE GENOMIC DNA]</scope>
    <source>
        <strain evidence="3 5">DSM 18646</strain>
    </source>
</reference>
<dbReference type="PANTHER" id="PTHR43736">
    <property type="entry name" value="ADP-RIBOSE PYROPHOSPHATASE"/>
    <property type="match status" value="1"/>
</dbReference>
<keyword evidence="5" id="KW-1185">Reference proteome</keyword>
<dbReference type="Proteomes" id="UP001567571">
    <property type="component" value="Unassembled WGS sequence"/>
</dbReference>
<dbReference type="Gene3D" id="3.90.79.10">
    <property type="entry name" value="Nucleoside Triphosphate Pyrophosphohydrolase"/>
    <property type="match status" value="1"/>
</dbReference>
<dbReference type="PANTHER" id="PTHR43736:SF1">
    <property type="entry name" value="DIHYDRONEOPTERIN TRIPHOSPHATE DIPHOSPHATASE"/>
    <property type="match status" value="1"/>
</dbReference>
<feature type="domain" description="Nudix hydrolase" evidence="1">
    <location>
        <begin position="18"/>
        <end position="151"/>
    </location>
</feature>
<dbReference type="InterPro" id="IPR015797">
    <property type="entry name" value="NUDIX_hydrolase-like_dom_sf"/>
</dbReference>
<reference evidence="2" key="1">
    <citation type="journal article" date="2014" name="Int. J. Syst. Evol. Microbiol.">
        <title>Complete genome sequence of Corynebacterium casei LMG S-19264T (=DSM 44701T), isolated from a smear-ripened cheese.</title>
        <authorList>
            <consortium name="US DOE Joint Genome Institute (JGI-PGF)"/>
            <person name="Walter F."/>
            <person name="Albersmeier A."/>
            <person name="Kalinowski J."/>
            <person name="Ruckert C."/>
        </authorList>
    </citation>
    <scope>NUCLEOTIDE SEQUENCE</scope>
    <source>
        <strain evidence="2">JCM 14265</strain>
    </source>
</reference>
<proteinExistence type="predicted"/>
<evidence type="ECO:0000313" key="4">
    <source>
        <dbReference type="Proteomes" id="UP001501425"/>
    </source>
</evidence>
<comment type="caution">
    <text evidence="2">The sequence shown here is derived from an EMBL/GenBank/DDBJ whole genome shotgun (WGS) entry which is preliminary data.</text>
</comment>
<dbReference type="SUPFAM" id="SSF55811">
    <property type="entry name" value="Nudix"/>
    <property type="match status" value="1"/>
</dbReference>
<evidence type="ECO:0000259" key="1">
    <source>
        <dbReference type="PROSITE" id="PS51462"/>
    </source>
</evidence>
<dbReference type="EMBL" id="JBEDNW010000002">
    <property type="protein sequence ID" value="MEZ3166331.1"/>
    <property type="molecule type" value="Genomic_DNA"/>
</dbReference>
<evidence type="ECO:0000313" key="5">
    <source>
        <dbReference type="Proteomes" id="UP001567571"/>
    </source>
</evidence>
<protein>
    <submittedName>
        <fullName evidence="3">NUDIX domain-containing protein</fullName>
    </submittedName>
</protein>
<evidence type="ECO:0000313" key="3">
    <source>
        <dbReference type="EMBL" id="MEZ3166331.1"/>
    </source>
</evidence>
<accession>A0AAV3SVH2</accession>
<dbReference type="PROSITE" id="PS51462">
    <property type="entry name" value="NUDIX"/>
    <property type="match status" value="1"/>
</dbReference>
<dbReference type="EMBL" id="BAAADQ010000015">
    <property type="protein sequence ID" value="GAA0553093.1"/>
    <property type="molecule type" value="Genomic_DNA"/>
</dbReference>